<evidence type="ECO:0000313" key="1">
    <source>
        <dbReference type="EMBL" id="PJF40682.1"/>
    </source>
</evidence>
<name>A0A2M8PT27_9CHLR</name>
<dbReference type="Proteomes" id="UP000228947">
    <property type="component" value="Unassembled WGS sequence"/>
</dbReference>
<accession>A0A2M8PT27</accession>
<feature type="non-terminal residue" evidence="1">
    <location>
        <position position="79"/>
    </location>
</feature>
<organism evidence="1 2">
    <name type="scientific">Candidatus Thermofonsia Clade 1 bacterium</name>
    <dbReference type="NCBI Taxonomy" id="2364210"/>
    <lineage>
        <taxon>Bacteria</taxon>
        <taxon>Bacillati</taxon>
        <taxon>Chloroflexota</taxon>
        <taxon>Candidatus Thermofontia</taxon>
        <taxon>Candidatus Thermofonsia Clade 1</taxon>
    </lineage>
</organism>
<comment type="caution">
    <text evidence="1">The sequence shown here is derived from an EMBL/GenBank/DDBJ whole genome shotgun (WGS) entry which is preliminary data.</text>
</comment>
<evidence type="ECO:0000313" key="2">
    <source>
        <dbReference type="Proteomes" id="UP000228947"/>
    </source>
</evidence>
<proteinExistence type="predicted"/>
<protein>
    <submittedName>
        <fullName evidence="1">Uncharacterized protein</fullName>
    </submittedName>
</protein>
<dbReference type="EMBL" id="PGTL01000135">
    <property type="protein sequence ID" value="PJF40682.1"/>
    <property type="molecule type" value="Genomic_DNA"/>
</dbReference>
<feature type="non-terminal residue" evidence="1">
    <location>
        <position position="1"/>
    </location>
</feature>
<sequence>KPARSVLRFPNVPPIKEAPRIAQNLSAIFHGDARLDQLPVEALDNLFFGVLRFLRHQLSRERAWDWVVGLEILEEEARA</sequence>
<gene>
    <name evidence="1" type="ORF">CUN50_06355</name>
</gene>
<dbReference type="AlphaFoldDB" id="A0A2M8PT27"/>
<reference evidence="1 2" key="1">
    <citation type="submission" date="2017-11" db="EMBL/GenBank/DDBJ databases">
        <title>Evolution of Phototrophy in the Chloroflexi Phylum Driven by Horizontal Gene Transfer.</title>
        <authorList>
            <person name="Ward L.M."/>
            <person name="Hemp J."/>
            <person name="Shih P.M."/>
            <person name="Mcglynn S.E."/>
            <person name="Fischer W."/>
        </authorList>
    </citation>
    <scope>NUCLEOTIDE SEQUENCE [LARGE SCALE GENOMIC DNA]</scope>
    <source>
        <strain evidence="1">CP1_1M</strain>
    </source>
</reference>